<reference evidence="3" key="1">
    <citation type="submission" date="2017-09" db="EMBL/GenBank/DDBJ databases">
        <authorList>
            <person name="Varghese N."/>
            <person name="Submissions S."/>
        </authorList>
    </citation>
    <scope>NUCLEOTIDE SEQUENCE [LARGE SCALE GENOMIC DNA]</scope>
    <source>
        <strain evidence="3">CGMCC 1.8913</strain>
    </source>
</reference>
<protein>
    <submittedName>
        <fullName evidence="2">Thymidylate kinase</fullName>
    </submittedName>
</protein>
<proteinExistence type="predicted"/>
<sequence>MKDMLIFIEGTDCNFKSTIAAILSEELNYSVTKGSSFELASKGNKELYVHFRAIADLEKGIVDRYIYSNLVYASKYRDFSIINNTQKVHLESLLKDKSVVLYLFASDEVVQQRIEQRGDEYINTKDISELNKSYSKVMESSGMTVLSFDTSKNSSIEIAESVLKWLKRT</sequence>
<keyword evidence="2" id="KW-0808">Transferase</keyword>
<evidence type="ECO:0000259" key="1">
    <source>
        <dbReference type="Pfam" id="PF01712"/>
    </source>
</evidence>
<dbReference type="SUPFAM" id="SSF52540">
    <property type="entry name" value="P-loop containing nucleoside triphosphate hydrolases"/>
    <property type="match status" value="1"/>
</dbReference>
<evidence type="ECO:0000313" key="3">
    <source>
        <dbReference type="Proteomes" id="UP000219356"/>
    </source>
</evidence>
<evidence type="ECO:0000313" key="2">
    <source>
        <dbReference type="EMBL" id="SNZ10025.1"/>
    </source>
</evidence>
<organism evidence="2 3">
    <name type="scientific">Terribacillus aidingensis</name>
    <dbReference type="NCBI Taxonomy" id="586416"/>
    <lineage>
        <taxon>Bacteria</taxon>
        <taxon>Bacillati</taxon>
        <taxon>Bacillota</taxon>
        <taxon>Bacilli</taxon>
        <taxon>Bacillales</taxon>
        <taxon>Bacillaceae</taxon>
        <taxon>Terribacillus</taxon>
    </lineage>
</organism>
<dbReference type="EMBL" id="OBEK01000002">
    <property type="protein sequence ID" value="SNZ10025.1"/>
    <property type="molecule type" value="Genomic_DNA"/>
</dbReference>
<name>A0A285NKP6_9BACI</name>
<dbReference type="Proteomes" id="UP000219356">
    <property type="component" value="Unassembled WGS sequence"/>
</dbReference>
<dbReference type="InterPro" id="IPR031314">
    <property type="entry name" value="DNK_dom"/>
</dbReference>
<accession>A0A285NKP6</accession>
<dbReference type="RefSeq" id="WP_245864695.1">
    <property type="nucleotide sequence ID" value="NZ_OBEK01000002.1"/>
</dbReference>
<dbReference type="Pfam" id="PF01712">
    <property type="entry name" value="dNK"/>
    <property type="match status" value="1"/>
</dbReference>
<dbReference type="GO" id="GO:0016301">
    <property type="term" value="F:kinase activity"/>
    <property type="evidence" value="ECO:0007669"/>
    <property type="project" value="UniProtKB-KW"/>
</dbReference>
<keyword evidence="3" id="KW-1185">Reference proteome</keyword>
<feature type="domain" description="Deoxynucleoside kinase" evidence="1">
    <location>
        <begin position="56"/>
        <end position="153"/>
    </location>
</feature>
<gene>
    <name evidence="2" type="ORF">SAMN05421503_1480</name>
</gene>
<dbReference type="Gene3D" id="3.40.50.300">
    <property type="entry name" value="P-loop containing nucleotide triphosphate hydrolases"/>
    <property type="match status" value="1"/>
</dbReference>
<dbReference type="AlphaFoldDB" id="A0A285NKP6"/>
<keyword evidence="2" id="KW-0418">Kinase</keyword>
<dbReference type="InterPro" id="IPR027417">
    <property type="entry name" value="P-loop_NTPase"/>
</dbReference>